<dbReference type="Pfam" id="PF00161">
    <property type="entry name" value="RIP"/>
    <property type="match status" value="1"/>
</dbReference>
<dbReference type="AlphaFoldDB" id="A0A6L2KK95"/>
<name>A0A6L2KK95_TANCI</name>
<reference evidence="2" key="1">
    <citation type="journal article" date="2019" name="Sci. Rep.">
        <title>Draft genome of Tanacetum cinerariifolium, the natural source of mosquito coil.</title>
        <authorList>
            <person name="Yamashiro T."/>
            <person name="Shiraishi A."/>
            <person name="Satake H."/>
            <person name="Nakayama K."/>
        </authorList>
    </citation>
    <scope>NUCLEOTIDE SEQUENCE</scope>
</reference>
<sequence length="301" mass="33116">MAGTGWRALVCLAQLGHGNSVFSRVHDVFQEVWFRGCGSGGMVLELCFMECGSGVVIQGDTQPSAQLVIIQMVSEAARIRYVEHLIQRNMLGENLNFIPDSRARSMENRWSDLSEQIEWSGVMRQAALALMLYRCNPKELTMPVPVAAVGADEQDGEPTTNIIGMAGKCVDVYENQYDNGTPIILFACGNAKGNQLWTFKSDGTIRSNGKCLTANGYASGDYIWIFDCDKAEPEATKWVLYNAGTIMNPRSDLVIAAESSIQRTVLNVAEDKNSSRQAWSASTQPAINYISGFREMCLQAN</sequence>
<dbReference type="InterPro" id="IPR035992">
    <property type="entry name" value="Ricin_B-like_lectins"/>
</dbReference>
<dbReference type="Pfam" id="PF00652">
    <property type="entry name" value="Ricin_B_lectin"/>
    <property type="match status" value="1"/>
</dbReference>
<dbReference type="SMART" id="SM00458">
    <property type="entry name" value="RICIN"/>
    <property type="match status" value="1"/>
</dbReference>
<protein>
    <submittedName>
        <fullName evidence="2">Type 2 ribosome-inactivating protein</fullName>
    </submittedName>
</protein>
<proteinExistence type="predicted"/>
<evidence type="ECO:0000259" key="1">
    <source>
        <dbReference type="SMART" id="SM00458"/>
    </source>
</evidence>
<organism evidence="2">
    <name type="scientific">Tanacetum cinerariifolium</name>
    <name type="common">Dalmatian daisy</name>
    <name type="synonym">Chrysanthemum cinerariifolium</name>
    <dbReference type="NCBI Taxonomy" id="118510"/>
    <lineage>
        <taxon>Eukaryota</taxon>
        <taxon>Viridiplantae</taxon>
        <taxon>Streptophyta</taxon>
        <taxon>Embryophyta</taxon>
        <taxon>Tracheophyta</taxon>
        <taxon>Spermatophyta</taxon>
        <taxon>Magnoliopsida</taxon>
        <taxon>eudicotyledons</taxon>
        <taxon>Gunneridae</taxon>
        <taxon>Pentapetalae</taxon>
        <taxon>asterids</taxon>
        <taxon>campanulids</taxon>
        <taxon>Asterales</taxon>
        <taxon>Asteraceae</taxon>
        <taxon>Asteroideae</taxon>
        <taxon>Anthemideae</taxon>
        <taxon>Anthemidinae</taxon>
        <taxon>Tanacetum</taxon>
    </lineage>
</organism>
<dbReference type="PRINTS" id="PR00396">
    <property type="entry name" value="SHIGARICIN"/>
</dbReference>
<dbReference type="InterPro" id="IPR017989">
    <property type="entry name" value="Ribosome_inactivat_1/2"/>
</dbReference>
<feature type="non-terminal residue" evidence="2">
    <location>
        <position position="301"/>
    </location>
</feature>
<dbReference type="InterPro" id="IPR016139">
    <property type="entry name" value="Ribosome_inactivat_prot_sub2"/>
</dbReference>
<dbReference type="GO" id="GO:0017148">
    <property type="term" value="P:negative regulation of translation"/>
    <property type="evidence" value="ECO:0007669"/>
    <property type="project" value="InterPro"/>
</dbReference>
<accession>A0A6L2KK95</accession>
<dbReference type="InterPro" id="IPR036041">
    <property type="entry name" value="Ribosome-inact_prot_sf"/>
</dbReference>
<dbReference type="PROSITE" id="PS50231">
    <property type="entry name" value="RICIN_B_LECTIN"/>
    <property type="match status" value="1"/>
</dbReference>
<dbReference type="Gene3D" id="2.80.10.50">
    <property type="match status" value="1"/>
</dbReference>
<dbReference type="GO" id="GO:0030598">
    <property type="term" value="F:rRNA N-glycosylase activity"/>
    <property type="evidence" value="ECO:0007669"/>
    <property type="project" value="InterPro"/>
</dbReference>
<feature type="domain" description="Ricin B lectin" evidence="1">
    <location>
        <begin position="157"/>
        <end position="282"/>
    </location>
</feature>
<dbReference type="EMBL" id="BKCJ010002548">
    <property type="protein sequence ID" value="GEU49319.1"/>
    <property type="molecule type" value="Genomic_DNA"/>
</dbReference>
<dbReference type="CDD" id="cd23443">
    <property type="entry name" value="beta-trefoil_Ricin_RIPs_II_rpt1"/>
    <property type="match status" value="1"/>
</dbReference>
<gene>
    <name evidence="2" type="ORF">Tci_021297</name>
</gene>
<comment type="caution">
    <text evidence="2">The sequence shown here is derived from an EMBL/GenBank/DDBJ whole genome shotgun (WGS) entry which is preliminary data.</text>
</comment>
<evidence type="ECO:0000313" key="2">
    <source>
        <dbReference type="EMBL" id="GEU49319.1"/>
    </source>
</evidence>
<dbReference type="InterPro" id="IPR001574">
    <property type="entry name" value="Ribosome_inactivat_prot"/>
</dbReference>
<dbReference type="InterPro" id="IPR000772">
    <property type="entry name" value="Ricin_B_lectin"/>
</dbReference>
<dbReference type="SUPFAM" id="SSF50370">
    <property type="entry name" value="Ricin B-like lectins"/>
    <property type="match status" value="1"/>
</dbReference>
<dbReference type="SUPFAM" id="SSF56371">
    <property type="entry name" value="Ribosome inactivating proteins (RIP)"/>
    <property type="match status" value="1"/>
</dbReference>
<dbReference type="Gene3D" id="4.10.470.10">
    <property type="entry name" value="Ricin (A Subunit), domain 2"/>
    <property type="match status" value="1"/>
</dbReference>